<dbReference type="InterPro" id="IPR023404">
    <property type="entry name" value="rSAM_horseshoe"/>
</dbReference>
<reference evidence="12" key="1">
    <citation type="submission" date="2016-06" db="EMBL/GenBank/DDBJ databases">
        <title>Draft genome sequence of Desulfoplanes formicivorans strain Pf12B.</title>
        <authorList>
            <person name="Watanabe M."/>
            <person name="Kojima H."/>
            <person name="Fukui M."/>
        </authorList>
    </citation>
    <scope>NUCLEOTIDE SEQUENCE [LARGE SCALE GENOMIC DNA]</scope>
    <source>
        <strain evidence="12">Pf12B</strain>
    </source>
</reference>
<dbReference type="GO" id="GO:0046872">
    <property type="term" value="F:metal ion binding"/>
    <property type="evidence" value="ECO:0007669"/>
    <property type="project" value="UniProtKB-KW"/>
</dbReference>
<dbReference type="Pfam" id="PF18693">
    <property type="entry name" value="TRAM_2"/>
    <property type="match status" value="1"/>
</dbReference>
<dbReference type="GO" id="GO:0051539">
    <property type="term" value="F:4 iron, 4 sulfur cluster binding"/>
    <property type="evidence" value="ECO:0007669"/>
    <property type="project" value="UniProtKB-UniRule"/>
</dbReference>
<dbReference type="GO" id="GO:0035599">
    <property type="term" value="F:aspartic acid methylthiotransferase activity"/>
    <property type="evidence" value="ECO:0007669"/>
    <property type="project" value="TreeGrafter"/>
</dbReference>
<organism evidence="11 12">
    <name type="scientific">Desulfoplanes formicivorans</name>
    <dbReference type="NCBI Taxonomy" id="1592317"/>
    <lineage>
        <taxon>Bacteria</taxon>
        <taxon>Pseudomonadati</taxon>
        <taxon>Thermodesulfobacteriota</taxon>
        <taxon>Desulfovibrionia</taxon>
        <taxon>Desulfovibrionales</taxon>
        <taxon>Desulfoplanaceae</taxon>
        <taxon>Desulfoplanes</taxon>
    </lineage>
</organism>
<dbReference type="EC" id="2.8.4.4" evidence="8"/>
<dbReference type="GO" id="GO:0103039">
    <property type="term" value="F:protein methylthiotransferase activity"/>
    <property type="evidence" value="ECO:0007669"/>
    <property type="project" value="UniProtKB-EC"/>
</dbReference>
<keyword evidence="4 8" id="KW-0949">S-adenosyl-L-methionine</keyword>
<evidence type="ECO:0000256" key="8">
    <source>
        <dbReference type="HAMAP-Rule" id="MF_01865"/>
    </source>
</evidence>
<dbReference type="PROSITE" id="PS51918">
    <property type="entry name" value="RADICAL_SAM"/>
    <property type="match status" value="1"/>
</dbReference>
<dbReference type="InterPro" id="IPR006638">
    <property type="entry name" value="Elp3/MiaA/NifB-like_rSAM"/>
</dbReference>
<dbReference type="OrthoDB" id="9805215at2"/>
<feature type="binding site" evidence="8">
    <location>
        <position position="87"/>
    </location>
    <ligand>
        <name>[4Fe-4S] cluster</name>
        <dbReference type="ChEBI" id="CHEBI:49883"/>
        <label>1</label>
    </ligand>
</feature>
<sequence length="436" mass="48532">MTTLSNTLRIHTISLGCPKNRVDTEVMLGTMLSSIQAVDTPEQADVVLVNTCGFIEPAVQESVQTILETADAIADLNPKPLLVVTGCLVMRYEQELRQELPEVDLFVTIPQQKELPALLKQALHRNIPNERSRALSTSPGYGYLKISEGCDNACRFCTIPSLRGPLRSQPVDTIVNQAKHLLSQGVKELVVIAQDVTAYGKDLGMQHGLETLLERVLPLDGLEWLRLMYLYPAGLTNERLAFLASCGKPLVPYLDIPFQHSHPDILRTMGRPFMHDPLEIVSRIRTHMPDAAIRTTMIVGYPGETNAHFQHLVQTVQAIRFTHMGVFTFFPEEGTPAAAMKGQVDQTVKEDRKTRLMEIQAEISRENLCAYADTLQPVLVDEPCPEWEGLFTGRTWFQAPEVDGVTYVSGPGVEPGKLVQARIHETKTYDLVGLVE</sequence>
<feature type="binding site" evidence="8">
    <location>
        <position position="52"/>
    </location>
    <ligand>
        <name>[4Fe-4S] cluster</name>
        <dbReference type="ChEBI" id="CHEBI:49883"/>
        <label>1</label>
    </ligand>
</feature>
<evidence type="ECO:0000256" key="4">
    <source>
        <dbReference type="ARBA" id="ARBA00022691"/>
    </source>
</evidence>
<dbReference type="PANTHER" id="PTHR43837">
    <property type="entry name" value="RIBOSOMAL PROTEIN S12 METHYLTHIOTRANSFERASE RIMO"/>
    <property type="match status" value="1"/>
</dbReference>
<keyword evidence="7 8" id="KW-0411">Iron-sulfur</keyword>
<comment type="similarity">
    <text evidence="8">Belongs to the methylthiotransferase family. RimO subfamily.</text>
</comment>
<dbReference type="PANTHER" id="PTHR43837:SF1">
    <property type="entry name" value="RIBOSOMAL PROTEIN US12 METHYLTHIOTRANSFERASE RIMO"/>
    <property type="match status" value="1"/>
</dbReference>
<dbReference type="HAMAP" id="MF_01865">
    <property type="entry name" value="MTTase_RimO"/>
    <property type="match status" value="1"/>
</dbReference>
<keyword evidence="1 8" id="KW-0004">4Fe-4S</keyword>
<evidence type="ECO:0000256" key="3">
    <source>
        <dbReference type="ARBA" id="ARBA00022679"/>
    </source>
</evidence>
<dbReference type="SMART" id="SM00729">
    <property type="entry name" value="Elp3"/>
    <property type="match status" value="1"/>
</dbReference>
<evidence type="ECO:0000256" key="5">
    <source>
        <dbReference type="ARBA" id="ARBA00022723"/>
    </source>
</evidence>
<dbReference type="Gene3D" id="3.40.50.12160">
    <property type="entry name" value="Methylthiotransferase, N-terminal domain"/>
    <property type="match status" value="1"/>
</dbReference>
<dbReference type="SFLD" id="SFLDS00029">
    <property type="entry name" value="Radical_SAM"/>
    <property type="match status" value="1"/>
</dbReference>
<keyword evidence="6 8" id="KW-0408">Iron</keyword>
<feature type="binding site" evidence="8">
    <location>
        <position position="157"/>
    </location>
    <ligand>
        <name>[4Fe-4S] cluster</name>
        <dbReference type="ChEBI" id="CHEBI:49883"/>
        <label>2</label>
        <note>4Fe-4S-S-AdoMet</note>
    </ligand>
</feature>
<feature type="binding site" evidence="8">
    <location>
        <position position="17"/>
    </location>
    <ligand>
        <name>[4Fe-4S] cluster</name>
        <dbReference type="ChEBI" id="CHEBI:49883"/>
        <label>1</label>
    </ligand>
</feature>
<dbReference type="InterPro" id="IPR007197">
    <property type="entry name" value="rSAM"/>
</dbReference>
<dbReference type="InterPro" id="IPR002792">
    <property type="entry name" value="TRAM_dom"/>
</dbReference>
<dbReference type="InterPro" id="IPR005840">
    <property type="entry name" value="Ribosomal_uS12_MeSTrfase_RimO"/>
</dbReference>
<keyword evidence="3 8" id="KW-0808">Transferase</keyword>
<comment type="caution">
    <text evidence="11">The sequence shown here is derived from an EMBL/GenBank/DDBJ whole genome shotgun (WGS) entry which is preliminary data.</text>
</comment>
<accession>A0A194AIZ8</accession>
<evidence type="ECO:0000256" key="1">
    <source>
        <dbReference type="ARBA" id="ARBA00022485"/>
    </source>
</evidence>
<proteinExistence type="inferred from homology"/>
<dbReference type="RefSeq" id="WP_069858462.1">
    <property type="nucleotide sequence ID" value="NZ_BDFE01000015.1"/>
</dbReference>
<keyword evidence="2 8" id="KW-0963">Cytoplasm</keyword>
<dbReference type="AlphaFoldDB" id="A0A194AIZ8"/>
<comment type="subcellular location">
    <subcellularLocation>
        <location evidence="8">Cytoplasm</location>
    </subcellularLocation>
</comment>
<evidence type="ECO:0000256" key="7">
    <source>
        <dbReference type="ARBA" id="ARBA00023014"/>
    </source>
</evidence>
<gene>
    <name evidence="8" type="primary">rimO</name>
    <name evidence="11" type="ORF">DPF_1435</name>
</gene>
<dbReference type="Pfam" id="PF00919">
    <property type="entry name" value="UPF0004"/>
    <property type="match status" value="1"/>
</dbReference>
<dbReference type="InterPro" id="IPR012340">
    <property type="entry name" value="NA-bd_OB-fold"/>
</dbReference>
<dbReference type="Proteomes" id="UP000095200">
    <property type="component" value="Unassembled WGS sequence"/>
</dbReference>
<dbReference type="InterPro" id="IPR038135">
    <property type="entry name" value="Methylthiotransferase_N_sf"/>
</dbReference>
<dbReference type="STRING" id="1592317.DPF_1435"/>
<dbReference type="SFLD" id="SFLDG01061">
    <property type="entry name" value="methylthiotransferase"/>
    <property type="match status" value="1"/>
</dbReference>
<name>A0A194AIZ8_9BACT</name>
<dbReference type="GO" id="GO:0005829">
    <property type="term" value="C:cytosol"/>
    <property type="evidence" value="ECO:0007669"/>
    <property type="project" value="TreeGrafter"/>
</dbReference>
<protein>
    <recommendedName>
        <fullName evidence="8">Ribosomal protein uS12 methylthiotransferase RimO</fullName>
        <shortName evidence="8">uS12 MTTase</shortName>
        <shortName evidence="8">uS12 methylthiotransferase</shortName>
        <ecNumber evidence="8">2.8.4.4</ecNumber>
    </recommendedName>
    <alternativeName>
        <fullName evidence="8">Ribosomal protein uS12 (aspartate-C(3))-methylthiotransferase</fullName>
    </alternativeName>
    <alternativeName>
        <fullName evidence="8">Ribosome maturation factor RimO</fullName>
    </alternativeName>
</protein>
<evidence type="ECO:0000256" key="6">
    <source>
        <dbReference type="ARBA" id="ARBA00023004"/>
    </source>
</evidence>
<keyword evidence="12" id="KW-1185">Reference proteome</keyword>
<feature type="binding site" evidence="8">
    <location>
        <position position="154"/>
    </location>
    <ligand>
        <name>[4Fe-4S] cluster</name>
        <dbReference type="ChEBI" id="CHEBI:49883"/>
        <label>2</label>
        <note>4Fe-4S-S-AdoMet</note>
    </ligand>
</feature>
<comment type="cofactor">
    <cofactor evidence="8">
        <name>[4Fe-4S] cluster</name>
        <dbReference type="ChEBI" id="CHEBI:49883"/>
    </cofactor>
    <text evidence="8">Binds 2 [4Fe-4S] clusters. One cluster is coordinated with 3 cysteines and an exchangeable S-adenosyl-L-methionine.</text>
</comment>
<dbReference type="NCBIfam" id="TIGR01125">
    <property type="entry name" value="30S ribosomal protein S12 methylthiotransferase RimO"/>
    <property type="match status" value="1"/>
</dbReference>
<keyword evidence="11" id="KW-0689">Ribosomal protein</keyword>
<feature type="domain" description="Radical SAM core" evidence="10">
    <location>
        <begin position="136"/>
        <end position="366"/>
    </location>
</feature>
<dbReference type="InterPro" id="IPR005839">
    <property type="entry name" value="Methylthiotransferase"/>
</dbReference>
<dbReference type="FunFam" id="3.80.30.20:FF:000001">
    <property type="entry name" value="tRNA-2-methylthio-N(6)-dimethylallyladenosine synthase 2"/>
    <property type="match status" value="1"/>
</dbReference>
<dbReference type="Gene3D" id="2.40.50.140">
    <property type="entry name" value="Nucleic acid-binding proteins"/>
    <property type="match status" value="1"/>
</dbReference>
<feature type="domain" description="MTTase N-terminal" evidence="9">
    <location>
        <begin position="8"/>
        <end position="124"/>
    </location>
</feature>
<dbReference type="Pfam" id="PF04055">
    <property type="entry name" value="Radical_SAM"/>
    <property type="match status" value="1"/>
</dbReference>
<dbReference type="EMBL" id="BDFE01000015">
    <property type="protein sequence ID" value="GAU08719.1"/>
    <property type="molecule type" value="Genomic_DNA"/>
</dbReference>
<dbReference type="InterPro" id="IPR013848">
    <property type="entry name" value="Methylthiotransferase_N"/>
</dbReference>
<dbReference type="InterPro" id="IPR058240">
    <property type="entry name" value="rSAM_sf"/>
</dbReference>
<keyword evidence="5 8" id="KW-0479">Metal-binding</keyword>
<dbReference type="SFLD" id="SFLDG01082">
    <property type="entry name" value="B12-binding_domain_containing"/>
    <property type="match status" value="1"/>
</dbReference>
<dbReference type="GO" id="GO:0005840">
    <property type="term" value="C:ribosome"/>
    <property type="evidence" value="ECO:0007669"/>
    <property type="project" value="UniProtKB-KW"/>
</dbReference>
<dbReference type="GO" id="GO:0006400">
    <property type="term" value="P:tRNA modification"/>
    <property type="evidence" value="ECO:0007669"/>
    <property type="project" value="InterPro"/>
</dbReference>
<dbReference type="SFLD" id="SFLDF00274">
    <property type="entry name" value="ribosomal_protein_S12_methylth"/>
    <property type="match status" value="1"/>
</dbReference>
<dbReference type="NCBIfam" id="TIGR00089">
    <property type="entry name" value="MiaB/RimO family radical SAM methylthiotransferase"/>
    <property type="match status" value="1"/>
</dbReference>
<comment type="function">
    <text evidence="8">Catalyzes the methylthiolation of an aspartic acid residue of ribosomal protein uS12.</text>
</comment>
<keyword evidence="11" id="KW-0687">Ribonucleoprotein</keyword>
<dbReference type="Gene3D" id="3.80.30.20">
    <property type="entry name" value="tm_1862 like domain"/>
    <property type="match status" value="1"/>
</dbReference>
<evidence type="ECO:0000259" key="10">
    <source>
        <dbReference type="PROSITE" id="PS51918"/>
    </source>
</evidence>
<comment type="catalytic activity">
    <reaction evidence="8">
        <text>L-aspartate(89)-[ribosomal protein uS12]-hydrogen + (sulfur carrier)-SH + AH2 + 2 S-adenosyl-L-methionine = 3-methylsulfanyl-L-aspartate(89)-[ribosomal protein uS12]-hydrogen + (sulfur carrier)-H + 5'-deoxyadenosine + L-methionine + A + S-adenosyl-L-homocysteine + 2 H(+)</text>
        <dbReference type="Rhea" id="RHEA:37087"/>
        <dbReference type="Rhea" id="RHEA-COMP:10460"/>
        <dbReference type="Rhea" id="RHEA-COMP:10461"/>
        <dbReference type="Rhea" id="RHEA-COMP:14737"/>
        <dbReference type="Rhea" id="RHEA-COMP:14739"/>
        <dbReference type="ChEBI" id="CHEBI:13193"/>
        <dbReference type="ChEBI" id="CHEBI:15378"/>
        <dbReference type="ChEBI" id="CHEBI:17319"/>
        <dbReference type="ChEBI" id="CHEBI:17499"/>
        <dbReference type="ChEBI" id="CHEBI:29917"/>
        <dbReference type="ChEBI" id="CHEBI:29961"/>
        <dbReference type="ChEBI" id="CHEBI:57844"/>
        <dbReference type="ChEBI" id="CHEBI:57856"/>
        <dbReference type="ChEBI" id="CHEBI:59789"/>
        <dbReference type="ChEBI" id="CHEBI:64428"/>
        <dbReference type="ChEBI" id="CHEBI:73599"/>
        <dbReference type="EC" id="2.8.4.4"/>
    </reaction>
</comment>
<feature type="binding site" evidence="8">
    <location>
        <position position="150"/>
    </location>
    <ligand>
        <name>[4Fe-4S] cluster</name>
        <dbReference type="ChEBI" id="CHEBI:49883"/>
        <label>2</label>
        <note>4Fe-4S-S-AdoMet</note>
    </ligand>
</feature>
<evidence type="ECO:0000259" key="9">
    <source>
        <dbReference type="PROSITE" id="PS51449"/>
    </source>
</evidence>
<dbReference type="PROSITE" id="PS51449">
    <property type="entry name" value="MTTASE_N"/>
    <property type="match status" value="1"/>
</dbReference>
<evidence type="ECO:0000313" key="12">
    <source>
        <dbReference type="Proteomes" id="UP000095200"/>
    </source>
</evidence>
<evidence type="ECO:0000256" key="2">
    <source>
        <dbReference type="ARBA" id="ARBA00022490"/>
    </source>
</evidence>
<dbReference type="SUPFAM" id="SSF102114">
    <property type="entry name" value="Radical SAM enzymes"/>
    <property type="match status" value="1"/>
</dbReference>
<evidence type="ECO:0000313" key="11">
    <source>
        <dbReference type="EMBL" id="GAU08719.1"/>
    </source>
</evidence>